<dbReference type="AlphaFoldDB" id="A0A6N6WMA3"/>
<name>A0A6N6WMA3_9BURK</name>
<protein>
    <submittedName>
        <fullName evidence="1">Uncharacterized protein</fullName>
    </submittedName>
</protein>
<dbReference type="RefSeq" id="WP_154558636.1">
    <property type="nucleotide sequence ID" value="NZ_JAMXWG010000002.1"/>
</dbReference>
<dbReference type="OrthoDB" id="8594232at2"/>
<sequence length="73" mass="7519">MANTTTNETADLIATIGSLTGQGVRIATATGDSTIAGLRRTDVDGSLLRIGNQEADSYKIHCGDDALARRAGV</sequence>
<comment type="caution">
    <text evidence="1">The sequence shown here is derived from an EMBL/GenBank/DDBJ whole genome shotgun (WGS) entry which is preliminary data.</text>
</comment>
<organism evidence="1 2">
    <name type="scientific">Paraburkholderia madseniana</name>
    <dbReference type="NCBI Taxonomy" id="2599607"/>
    <lineage>
        <taxon>Bacteria</taxon>
        <taxon>Pseudomonadati</taxon>
        <taxon>Pseudomonadota</taxon>
        <taxon>Betaproteobacteria</taxon>
        <taxon>Burkholderiales</taxon>
        <taxon>Burkholderiaceae</taxon>
        <taxon>Paraburkholderia</taxon>
    </lineage>
</organism>
<dbReference type="Proteomes" id="UP000463700">
    <property type="component" value="Unassembled WGS sequence"/>
</dbReference>
<evidence type="ECO:0000313" key="1">
    <source>
        <dbReference type="EMBL" id="KAE8761061.1"/>
    </source>
</evidence>
<dbReference type="EMBL" id="VOSW01000006">
    <property type="protein sequence ID" value="KAE8761061.1"/>
    <property type="molecule type" value="Genomic_DNA"/>
</dbReference>
<accession>A0A6N6WMA3</accession>
<gene>
    <name evidence="1" type="ORF">FSO04_04910</name>
</gene>
<evidence type="ECO:0000313" key="2">
    <source>
        <dbReference type="Proteomes" id="UP000463700"/>
    </source>
</evidence>
<proteinExistence type="predicted"/>
<reference evidence="1 2" key="1">
    <citation type="journal article" date="2020" name="Int. J. Syst. Evol. Microbiol.">
        <title>Paraburkholderia madseniana sp. nov., a phenolic acid-degrading bacterium isolated from acidic forest soil.</title>
        <authorList>
            <person name="Wilhelm R.C."/>
            <person name="Murphy S.J.L."/>
            <person name="Feriancek N.M."/>
            <person name="Karasz D.C."/>
            <person name="DeRito C.M."/>
            <person name="Newman J.D."/>
            <person name="Buckley D.H."/>
        </authorList>
    </citation>
    <scope>NUCLEOTIDE SEQUENCE [LARGE SCALE GENOMIC DNA]</scope>
    <source>
        <strain evidence="1 2">RP11</strain>
    </source>
</reference>